<sequence length="497" mass="54821">MPENDNILQKVIEGMDGHYDGDSLCAAIQVGNRALVDTLLANRFEREKWHLLEGTATGLAAKHGDLDLLRSLLGHIPHSTKPQVALIPFKLSPSGQSLDPIKTEDYWRSSRGTCVQGSPLALAALGQDTKGFQELLRNGYRADKLTWAIIVQTHRIPCLELLIAYQQRLDNLALSASQTIMPLNIAVAKGHKVFVQSLLDAGADINECVGRKQVQSPLQLAAKSEDLEMVSCLLEKGAKVDEMYAFPLQLAIDKGNLWAVECLLNNEHDGNDSPLQTVVQIGELDITSCLLERGADINHYDRLSARSHSPLQLAVYSGNLDLVGYLMDKGADINAPAAFDRGVTALQLTAMNGHLGLAKKLLEHGARVNARAARQTGRTALEGAAEHGRLDMLELLLHHGALVTGKGRRQFVRAARLAWKEGHYTAIEWLKRSRDWTAEDEALTRGERLFEDEGCKDCRDYCCDEIHSSESGCIHDFSDAEEEFYAKKCRCKKLESG</sequence>
<dbReference type="Proteomes" id="UP001148629">
    <property type="component" value="Unassembled WGS sequence"/>
</dbReference>
<evidence type="ECO:0000313" key="2">
    <source>
        <dbReference type="Proteomes" id="UP001148629"/>
    </source>
</evidence>
<organism evidence="1 2">
    <name type="scientific">Fusarium decemcellulare</name>
    <dbReference type="NCBI Taxonomy" id="57161"/>
    <lineage>
        <taxon>Eukaryota</taxon>
        <taxon>Fungi</taxon>
        <taxon>Dikarya</taxon>
        <taxon>Ascomycota</taxon>
        <taxon>Pezizomycotina</taxon>
        <taxon>Sordariomycetes</taxon>
        <taxon>Hypocreomycetidae</taxon>
        <taxon>Hypocreales</taxon>
        <taxon>Nectriaceae</taxon>
        <taxon>Fusarium</taxon>
        <taxon>Fusarium decemcellulare species complex</taxon>
    </lineage>
</organism>
<reference evidence="1" key="1">
    <citation type="submission" date="2022-08" db="EMBL/GenBank/DDBJ databases">
        <title>Genome Sequence of Fusarium decemcellulare.</title>
        <authorList>
            <person name="Buettner E."/>
        </authorList>
    </citation>
    <scope>NUCLEOTIDE SEQUENCE</scope>
    <source>
        <strain evidence="1">Babe19</strain>
    </source>
</reference>
<protein>
    <submittedName>
        <fullName evidence="1">Uncharacterized protein</fullName>
    </submittedName>
</protein>
<comment type="caution">
    <text evidence="1">The sequence shown here is derived from an EMBL/GenBank/DDBJ whole genome shotgun (WGS) entry which is preliminary data.</text>
</comment>
<name>A0ACC1SYT7_9HYPO</name>
<accession>A0ACC1SYT7</accession>
<gene>
    <name evidence="1" type="ORF">NM208_g660</name>
</gene>
<dbReference type="EMBL" id="JANRMS010000030">
    <property type="protein sequence ID" value="KAJ3549132.1"/>
    <property type="molecule type" value="Genomic_DNA"/>
</dbReference>
<keyword evidence="2" id="KW-1185">Reference proteome</keyword>
<evidence type="ECO:0000313" key="1">
    <source>
        <dbReference type="EMBL" id="KAJ3549132.1"/>
    </source>
</evidence>
<proteinExistence type="predicted"/>